<sequence>MAEPIPGSQSNSEKTEDLSIDFEALFNFPRCPTTIPQINKNTFPKGYSIKSNNRPDCRSILKSKTKTKYDFEAKEIPRNHLKFNEQTKIFSSSHTVLNSSRLMNQSTEYTESKLKAATRLRCEKRSMPIITNKERNGTLLASDFIVENELRAARIRGGVHVKELPLVKQSFLGIDLEELLLMQPQPSIPLRTSKSSPSSLLRNKLHKAISRMKKSHSLGDIRKTNMSSDTLINCTTLPLHRKWSPFVTSSESLQIVDCSTLLPKPYTSGRRIVI</sequence>
<reference evidence="1 2" key="1">
    <citation type="submission" date="2016-03" db="EMBL/GenBank/DDBJ databases">
        <title>Choanephora cucurbitarum.</title>
        <authorList>
            <person name="Min B."/>
            <person name="Park H."/>
            <person name="Park J.-H."/>
            <person name="Shin H.-D."/>
            <person name="Choi I.-G."/>
        </authorList>
    </citation>
    <scope>NUCLEOTIDE SEQUENCE [LARGE SCALE GENOMIC DNA]</scope>
    <source>
        <strain evidence="1 2">KUS-F28377</strain>
    </source>
</reference>
<organism evidence="1 2">
    <name type="scientific">Choanephora cucurbitarum</name>
    <dbReference type="NCBI Taxonomy" id="101091"/>
    <lineage>
        <taxon>Eukaryota</taxon>
        <taxon>Fungi</taxon>
        <taxon>Fungi incertae sedis</taxon>
        <taxon>Mucoromycota</taxon>
        <taxon>Mucoromycotina</taxon>
        <taxon>Mucoromycetes</taxon>
        <taxon>Mucorales</taxon>
        <taxon>Mucorineae</taxon>
        <taxon>Choanephoraceae</taxon>
        <taxon>Choanephoroideae</taxon>
        <taxon>Choanephora</taxon>
    </lineage>
</organism>
<proteinExistence type="predicted"/>
<keyword evidence="2" id="KW-1185">Reference proteome</keyword>
<gene>
    <name evidence="1" type="ORF">A0J61_05243</name>
</gene>
<evidence type="ECO:0000313" key="1">
    <source>
        <dbReference type="EMBL" id="OBZ86709.1"/>
    </source>
</evidence>
<comment type="caution">
    <text evidence="1">The sequence shown here is derived from an EMBL/GenBank/DDBJ whole genome shotgun (WGS) entry which is preliminary data.</text>
</comment>
<name>A0A1C7ND74_9FUNG</name>
<dbReference type="InParanoid" id="A0A1C7ND74"/>
<accession>A0A1C7ND74</accession>
<dbReference type="EMBL" id="LUGH01000278">
    <property type="protein sequence ID" value="OBZ86709.1"/>
    <property type="molecule type" value="Genomic_DNA"/>
</dbReference>
<dbReference type="AlphaFoldDB" id="A0A1C7ND74"/>
<evidence type="ECO:0000313" key="2">
    <source>
        <dbReference type="Proteomes" id="UP000093000"/>
    </source>
</evidence>
<dbReference type="Proteomes" id="UP000093000">
    <property type="component" value="Unassembled WGS sequence"/>
</dbReference>
<protein>
    <submittedName>
        <fullName evidence="1">Uncharacterized protein</fullName>
    </submittedName>
</protein>